<evidence type="ECO:0000256" key="3">
    <source>
        <dbReference type="ARBA" id="ARBA00022692"/>
    </source>
</evidence>
<proteinExistence type="predicted"/>
<dbReference type="PANTHER" id="PTHR32322">
    <property type="entry name" value="INNER MEMBRANE TRANSPORTER"/>
    <property type="match status" value="1"/>
</dbReference>
<comment type="caution">
    <text evidence="8">The sequence shown here is derived from an EMBL/GenBank/DDBJ whole genome shotgun (WGS) entry which is preliminary data.</text>
</comment>
<evidence type="ECO:0000313" key="9">
    <source>
        <dbReference type="Proteomes" id="UP000536746"/>
    </source>
</evidence>
<feature type="transmembrane region" description="Helical" evidence="6">
    <location>
        <begin position="232"/>
        <end position="251"/>
    </location>
</feature>
<name>A0ABX2LXG8_9BURK</name>
<feature type="transmembrane region" description="Helical" evidence="6">
    <location>
        <begin position="162"/>
        <end position="181"/>
    </location>
</feature>
<evidence type="ECO:0000256" key="2">
    <source>
        <dbReference type="ARBA" id="ARBA00022475"/>
    </source>
</evidence>
<dbReference type="RefSeq" id="WP_079219264.1">
    <property type="nucleotide sequence ID" value="NZ_CP018845.1"/>
</dbReference>
<comment type="subcellular location">
    <subcellularLocation>
        <location evidence="1">Cell membrane</location>
        <topology evidence="1">Multi-pass membrane protein</topology>
    </subcellularLocation>
</comment>
<evidence type="ECO:0000313" key="8">
    <source>
        <dbReference type="EMBL" id="NUU01633.1"/>
    </source>
</evidence>
<dbReference type="Pfam" id="PF00892">
    <property type="entry name" value="EamA"/>
    <property type="match status" value="2"/>
</dbReference>
<feature type="transmembrane region" description="Helical" evidence="6">
    <location>
        <begin position="110"/>
        <end position="129"/>
    </location>
</feature>
<dbReference type="InterPro" id="IPR000620">
    <property type="entry name" value="EamA_dom"/>
</dbReference>
<feature type="transmembrane region" description="Helical" evidence="6">
    <location>
        <begin position="47"/>
        <end position="69"/>
    </location>
</feature>
<sequence length="313" mass="32708">MSAAPIPSTPAHAAHAGRARALLLLLGVVWGLNWPAVKVALSGVSPWGLRSIGLGAAACTVFALGFARGRPMAVRAGRDRLHIAVAGVLNVAAFNILLTFAQLGAATSRVAIITYSMPLWAVLFARIALGERLDRVRAAGLLLGACGLAVLLAPLAEGGLPRGILFALAAALTWAAGTIYTKWARISVEPLAVAGWQLLIGALVALTGLLSFEGMPHWPHWSMVHREVLVAVAYHIVFGMALGYVLWFNIINRMPAGVASLGTLLVPVVGVTGAVLLLGERPGLSDLGGFALIFCAALCVLLPSGIPRRRRAR</sequence>
<keyword evidence="5 6" id="KW-0472">Membrane</keyword>
<feature type="domain" description="EamA" evidence="7">
    <location>
        <begin position="162"/>
        <end position="301"/>
    </location>
</feature>
<keyword evidence="3 6" id="KW-0812">Transmembrane</keyword>
<keyword evidence="9" id="KW-1185">Reference proteome</keyword>
<evidence type="ECO:0000256" key="4">
    <source>
        <dbReference type="ARBA" id="ARBA00022989"/>
    </source>
</evidence>
<dbReference type="Proteomes" id="UP000536746">
    <property type="component" value="Unassembled WGS sequence"/>
</dbReference>
<feature type="transmembrane region" description="Helical" evidence="6">
    <location>
        <begin position="81"/>
        <end position="104"/>
    </location>
</feature>
<organism evidence="8 9">
    <name type="scientific">Herbaspirillum robiniae</name>
    <dbReference type="NCBI Taxonomy" id="2014887"/>
    <lineage>
        <taxon>Bacteria</taxon>
        <taxon>Pseudomonadati</taxon>
        <taxon>Pseudomonadota</taxon>
        <taxon>Betaproteobacteria</taxon>
        <taxon>Burkholderiales</taxon>
        <taxon>Oxalobacteraceae</taxon>
        <taxon>Herbaspirillum</taxon>
    </lineage>
</organism>
<dbReference type="InterPro" id="IPR037185">
    <property type="entry name" value="EmrE-like"/>
</dbReference>
<feature type="transmembrane region" description="Helical" evidence="6">
    <location>
        <begin position="21"/>
        <end position="41"/>
    </location>
</feature>
<evidence type="ECO:0000256" key="5">
    <source>
        <dbReference type="ARBA" id="ARBA00023136"/>
    </source>
</evidence>
<feature type="transmembrane region" description="Helical" evidence="6">
    <location>
        <begin position="258"/>
        <end position="278"/>
    </location>
</feature>
<dbReference type="PANTHER" id="PTHR32322:SF18">
    <property type="entry name" value="S-ADENOSYLMETHIONINE_S-ADENOSYLHOMOCYSTEINE TRANSPORTER"/>
    <property type="match status" value="1"/>
</dbReference>
<dbReference type="EMBL" id="JABFMT010000006">
    <property type="protein sequence ID" value="NUU01633.1"/>
    <property type="molecule type" value="Genomic_DNA"/>
</dbReference>
<evidence type="ECO:0000259" key="7">
    <source>
        <dbReference type="Pfam" id="PF00892"/>
    </source>
</evidence>
<feature type="transmembrane region" description="Helical" evidence="6">
    <location>
        <begin position="284"/>
        <end position="306"/>
    </location>
</feature>
<evidence type="ECO:0000256" key="1">
    <source>
        <dbReference type="ARBA" id="ARBA00004651"/>
    </source>
</evidence>
<feature type="transmembrane region" description="Helical" evidence="6">
    <location>
        <begin position="193"/>
        <end position="212"/>
    </location>
</feature>
<protein>
    <submittedName>
        <fullName evidence="8">EamA family transporter</fullName>
    </submittedName>
</protein>
<feature type="transmembrane region" description="Helical" evidence="6">
    <location>
        <begin position="136"/>
        <end position="156"/>
    </location>
</feature>
<dbReference type="SUPFAM" id="SSF103481">
    <property type="entry name" value="Multidrug resistance efflux transporter EmrE"/>
    <property type="match status" value="2"/>
</dbReference>
<evidence type="ECO:0000256" key="6">
    <source>
        <dbReference type="SAM" id="Phobius"/>
    </source>
</evidence>
<dbReference type="InterPro" id="IPR050638">
    <property type="entry name" value="AA-Vitamin_Transporters"/>
</dbReference>
<accession>A0ABX2LXG8</accession>
<gene>
    <name evidence="8" type="ORF">HNO84_08485</name>
</gene>
<reference evidence="8 9" key="1">
    <citation type="journal article" date="2020" name="Front. Plant Sci.">
        <title>Isolation of Rhizosphere Bacteria That Improve Quality and Water Stress Tolerance in Greenhouse Ornamentals.</title>
        <authorList>
            <person name="Nordstedt N.P."/>
            <person name="Jones M.L."/>
        </authorList>
    </citation>
    <scope>NUCLEOTIDE SEQUENCE [LARGE SCALE GENOMIC DNA]</scope>
    <source>
        <strain evidence="8 9">C6C2</strain>
    </source>
</reference>
<feature type="domain" description="EamA" evidence="7">
    <location>
        <begin position="22"/>
        <end position="152"/>
    </location>
</feature>
<keyword evidence="2" id="KW-1003">Cell membrane</keyword>
<keyword evidence="4 6" id="KW-1133">Transmembrane helix</keyword>